<comment type="caution">
    <text evidence="2">The sequence shown here is derived from an EMBL/GenBank/DDBJ whole genome shotgun (WGS) entry which is preliminary data.</text>
</comment>
<sequence length="392" mass="44267">MQFNITRPQSSKSVRSASPKPSWQQATPSSTNPIQSTTTPKRPMSAPTHKRVGSSRPIQRLGSAAPVRPSSSSTNRARNVMSPDVVRGDVVDSFLQDVDEDDIPEDTMEDELSYDDEYDLEEMSPKQDEEFHIDSSSHSNEAFELKNNDVGAAVKKPKPTFKPTDIIWHINVRVPIVYELSATVDDSWLMSFELLGCVKSQFESFQLFSSGPLVFDAEQDIYICCSENSLLSYFNKERVFKIVLTPKYVREDERVAAMDMRNVFKSTPYVADQDIPVEKIKSEDVDNTKFMEEDSDEEEDGDDDDDKDENKEKEVSHARMKVNISVVKIGTVHELQKKNDVLSSLHEHWLPELDIKVLKSNPFPSSNNATNSNAYVSFDTRSNAATPAFVFS</sequence>
<gene>
    <name evidence="2" type="ORF">AKO1_001315</name>
</gene>
<accession>A0AAW2ZCE7</accession>
<feature type="compositionally biased region" description="Polar residues" evidence="1">
    <location>
        <begin position="1"/>
        <end position="40"/>
    </location>
</feature>
<keyword evidence="3" id="KW-1185">Reference proteome</keyword>
<reference evidence="2 3" key="1">
    <citation type="submission" date="2024-03" db="EMBL/GenBank/DDBJ databases">
        <title>The Acrasis kona genome and developmental transcriptomes reveal deep origins of eukaryotic multicellular pathways.</title>
        <authorList>
            <person name="Sheikh S."/>
            <person name="Fu C.-J."/>
            <person name="Brown M.W."/>
            <person name="Baldauf S.L."/>
        </authorList>
    </citation>
    <scope>NUCLEOTIDE SEQUENCE [LARGE SCALE GENOMIC DNA]</scope>
    <source>
        <strain evidence="2 3">ATCC MYA-3509</strain>
    </source>
</reference>
<evidence type="ECO:0000256" key="1">
    <source>
        <dbReference type="SAM" id="MobiDB-lite"/>
    </source>
</evidence>
<feature type="compositionally biased region" description="Basic and acidic residues" evidence="1">
    <location>
        <begin position="282"/>
        <end position="292"/>
    </location>
</feature>
<dbReference type="EMBL" id="JAOPGA020001294">
    <property type="protein sequence ID" value="KAL0486994.1"/>
    <property type="molecule type" value="Genomic_DNA"/>
</dbReference>
<dbReference type="AlphaFoldDB" id="A0AAW2ZCE7"/>
<proteinExistence type="predicted"/>
<evidence type="ECO:0000313" key="3">
    <source>
        <dbReference type="Proteomes" id="UP001431209"/>
    </source>
</evidence>
<evidence type="ECO:0000313" key="2">
    <source>
        <dbReference type="EMBL" id="KAL0486994.1"/>
    </source>
</evidence>
<feature type="compositionally biased region" description="Acidic residues" evidence="1">
    <location>
        <begin position="293"/>
        <end position="307"/>
    </location>
</feature>
<feature type="region of interest" description="Disordered" evidence="1">
    <location>
        <begin position="1"/>
        <end position="84"/>
    </location>
</feature>
<dbReference type="Proteomes" id="UP001431209">
    <property type="component" value="Unassembled WGS sequence"/>
</dbReference>
<protein>
    <submittedName>
        <fullName evidence="2">Uncharacterized protein</fullName>
    </submittedName>
</protein>
<feature type="region of interest" description="Disordered" evidence="1">
    <location>
        <begin position="282"/>
        <end position="316"/>
    </location>
</feature>
<organism evidence="2 3">
    <name type="scientific">Acrasis kona</name>
    <dbReference type="NCBI Taxonomy" id="1008807"/>
    <lineage>
        <taxon>Eukaryota</taxon>
        <taxon>Discoba</taxon>
        <taxon>Heterolobosea</taxon>
        <taxon>Tetramitia</taxon>
        <taxon>Eutetramitia</taxon>
        <taxon>Acrasidae</taxon>
        <taxon>Acrasis</taxon>
    </lineage>
</organism>
<name>A0AAW2ZCE7_9EUKA</name>